<dbReference type="InterPro" id="IPR057051">
    <property type="entry name" value="PARP14_RPM_1"/>
</dbReference>
<evidence type="ECO:0000256" key="8">
    <source>
        <dbReference type="SAM" id="Coils"/>
    </source>
</evidence>
<dbReference type="Gene3D" id="3.30.70.330">
    <property type="match status" value="3"/>
</dbReference>
<name>A0A6P8G1M1_CLUHA</name>
<feature type="domain" description="Macro" evidence="12">
    <location>
        <begin position="886"/>
        <end position="1060"/>
    </location>
</feature>
<evidence type="ECO:0000256" key="3">
    <source>
        <dbReference type="ARBA" id="ARBA00022679"/>
    </source>
</evidence>
<feature type="region of interest" description="Disordered" evidence="9">
    <location>
        <begin position="858"/>
        <end position="888"/>
    </location>
</feature>
<keyword evidence="4 7" id="KW-0520">NAD</keyword>
<feature type="compositionally biased region" description="Acidic residues" evidence="9">
    <location>
        <begin position="1253"/>
        <end position="1285"/>
    </location>
</feature>
<dbReference type="InterPro" id="IPR012677">
    <property type="entry name" value="Nucleotide-bd_a/b_plait_sf"/>
</dbReference>
<dbReference type="InterPro" id="IPR012317">
    <property type="entry name" value="Poly(ADP-ribose)pol_cat_dom"/>
</dbReference>
<keyword evidence="13" id="KW-1185">Reference proteome</keyword>
<dbReference type="GO" id="GO:0070212">
    <property type="term" value="P:protein poly-ADP-ribosylation"/>
    <property type="evidence" value="ECO:0007669"/>
    <property type="project" value="TreeGrafter"/>
</dbReference>
<dbReference type="SUPFAM" id="SSF52949">
    <property type="entry name" value="Macro domain-like"/>
    <property type="match status" value="3"/>
</dbReference>
<protein>
    <recommendedName>
        <fullName evidence="7">Poly [ADP-ribose] polymerase</fullName>
        <shortName evidence="7">PARP</shortName>
        <ecNumber evidence="7">2.4.2.-</ecNumber>
    </recommendedName>
</protein>
<evidence type="ECO:0000259" key="12">
    <source>
        <dbReference type="PROSITE" id="PS51154"/>
    </source>
</evidence>
<evidence type="ECO:0000256" key="7">
    <source>
        <dbReference type="RuleBase" id="RU362114"/>
    </source>
</evidence>
<dbReference type="PROSITE" id="PS50918">
    <property type="entry name" value="WWE"/>
    <property type="match status" value="1"/>
</dbReference>
<dbReference type="GO" id="GO:1990404">
    <property type="term" value="F:NAD+-protein mono-ADP-ribosyltransferase activity"/>
    <property type="evidence" value="ECO:0007669"/>
    <property type="project" value="TreeGrafter"/>
</dbReference>
<evidence type="ECO:0000313" key="13">
    <source>
        <dbReference type="Proteomes" id="UP000515152"/>
    </source>
</evidence>
<feature type="domain" description="Macro" evidence="12">
    <location>
        <begin position="1287"/>
        <end position="1460"/>
    </location>
</feature>
<dbReference type="GO" id="GO:0003714">
    <property type="term" value="F:transcription corepressor activity"/>
    <property type="evidence" value="ECO:0007669"/>
    <property type="project" value="TreeGrafter"/>
</dbReference>
<dbReference type="OrthoDB" id="6133115at2759"/>
<dbReference type="GeneID" id="105892672"/>
<dbReference type="Pfam" id="PF00644">
    <property type="entry name" value="PARP"/>
    <property type="match status" value="1"/>
</dbReference>
<dbReference type="Gene3D" id="3.30.720.50">
    <property type="match status" value="1"/>
</dbReference>
<evidence type="ECO:0000256" key="5">
    <source>
        <dbReference type="ARBA" id="ARBA00023242"/>
    </source>
</evidence>
<dbReference type="Pfam" id="PF23085">
    <property type="entry name" value="RRM_PARP14_3"/>
    <property type="match status" value="1"/>
</dbReference>
<comment type="similarity">
    <text evidence="6">Belongs to the ARTD/PARP family.</text>
</comment>
<dbReference type="SMART" id="SM00506">
    <property type="entry name" value="A1pp"/>
    <property type="match status" value="3"/>
</dbReference>
<evidence type="ECO:0000256" key="9">
    <source>
        <dbReference type="SAM" id="MobiDB-lite"/>
    </source>
</evidence>
<reference evidence="14" key="1">
    <citation type="submission" date="2025-08" db="UniProtKB">
        <authorList>
            <consortium name="RefSeq"/>
        </authorList>
    </citation>
    <scope>IDENTIFICATION</scope>
</reference>
<dbReference type="SUPFAM" id="SSF56399">
    <property type="entry name" value="ADP-ribosylation"/>
    <property type="match status" value="1"/>
</dbReference>
<feature type="region of interest" description="Disordered" evidence="9">
    <location>
        <begin position="87"/>
        <end position="140"/>
    </location>
</feature>
<evidence type="ECO:0000259" key="11">
    <source>
        <dbReference type="PROSITE" id="PS51059"/>
    </source>
</evidence>
<dbReference type="InterPro" id="IPR052056">
    <property type="entry name" value="Mono-ARTD/PARP"/>
</dbReference>
<evidence type="ECO:0000256" key="4">
    <source>
        <dbReference type="ARBA" id="ARBA00023027"/>
    </source>
</evidence>
<feature type="compositionally biased region" description="Basic and acidic residues" evidence="9">
    <location>
        <begin position="122"/>
        <end position="138"/>
    </location>
</feature>
<dbReference type="RefSeq" id="XP_031433888.1">
    <property type="nucleotide sequence ID" value="XM_031578028.2"/>
</dbReference>
<dbReference type="EC" id="2.4.2.-" evidence="7"/>
<dbReference type="GO" id="GO:0005737">
    <property type="term" value="C:cytoplasm"/>
    <property type="evidence" value="ECO:0007669"/>
    <property type="project" value="TreeGrafter"/>
</dbReference>
<dbReference type="Pfam" id="PF02825">
    <property type="entry name" value="WWE"/>
    <property type="match status" value="1"/>
</dbReference>
<keyword evidence="8" id="KW-0175">Coiled coil</keyword>
<keyword evidence="3 7" id="KW-0808">Transferase</keyword>
<dbReference type="Proteomes" id="UP000515152">
    <property type="component" value="Chromosome 2"/>
</dbReference>
<feature type="region of interest" description="Disordered" evidence="9">
    <location>
        <begin position="1250"/>
        <end position="1290"/>
    </location>
</feature>
<dbReference type="InterPro" id="IPR004170">
    <property type="entry name" value="WWE_dom"/>
</dbReference>
<dbReference type="GO" id="GO:0005634">
    <property type="term" value="C:nucleus"/>
    <property type="evidence" value="ECO:0007669"/>
    <property type="project" value="UniProtKB-SubCell"/>
</dbReference>
<accession>A0A6P8G1M1</accession>
<dbReference type="InterPro" id="IPR043472">
    <property type="entry name" value="Macro_dom-like"/>
</dbReference>
<dbReference type="PROSITE" id="PS51059">
    <property type="entry name" value="PARP_CATALYTIC"/>
    <property type="match status" value="1"/>
</dbReference>
<organism evidence="13 14">
    <name type="scientific">Clupea harengus</name>
    <name type="common">Atlantic herring</name>
    <dbReference type="NCBI Taxonomy" id="7950"/>
    <lineage>
        <taxon>Eukaryota</taxon>
        <taxon>Metazoa</taxon>
        <taxon>Chordata</taxon>
        <taxon>Craniata</taxon>
        <taxon>Vertebrata</taxon>
        <taxon>Euteleostomi</taxon>
        <taxon>Actinopterygii</taxon>
        <taxon>Neopterygii</taxon>
        <taxon>Teleostei</taxon>
        <taxon>Clupei</taxon>
        <taxon>Clupeiformes</taxon>
        <taxon>Clupeoidei</taxon>
        <taxon>Clupeidae</taxon>
        <taxon>Clupea</taxon>
    </lineage>
</organism>
<proteinExistence type="inferred from homology"/>
<dbReference type="KEGG" id="char:105892672"/>
<sequence length="1897" mass="208667">MDEITLILEGLPADDFNNIKPKLDLYFKNKRRSGGEIAELRRHPTDDKKALLVYLQEEGAQKVLDKKVHKIAFKGFGEVEIMVKRQDDNSSKTAKIKPSDAPRLQMNKPAPVKTTIPPPRKKPPDLTEDHKESKHETSEVDALIVTSTETIDKEILHMYFEQFSENCEIQKNGETQWIVKFANLSDAQKVLAKEKHDLGISVEVYNEQDMQKKRDPRRFILSGFGDRCKLQVVSLYIGSCSQGREHTWEILEDEKILVTFKSDIDIESFLKRCATKKCQSMEITATCVEYTDSVLVQGDMSEVSDDALMLYLTNKKRSRGGEVKSSTWDDRRKSVVVAFEDCHVVSRVSEKKHHIFDTDLSILPFYSNLQKTLVGTVPSSLVKPSDVTIPINEALHDYITRNEVCKKEIISELGKVHSNVAFDKSSETCLILSFDVVPESLLALRLGSSWEDKAKKATQDLLDKYCVDELAVEPDVWARIEGDSIKMSSLNATVLYKEETTTVVVVGLQDDVRSCVDGIKQIAEIASQELERERNTIEQRIQMGSREELVFIWDRMHTSVGELDFSKDETSLTFVLKGSRDRVTEVEGILKDKQRDVVNQPLELSPALIEFINLAGPKKLERDLAQNDIFISLSNQEESIQIIAERKDVKRAEDNLGEILKEEELDLTPDQEMVTQGEEWKEFYEGLQDEVKSSNSVLHLKVLEGKIQVCGFSTVVADVSRKLKGYLENKKPTTEEVTLKSVREVEFVHYCMNLSESPELKSLRVTILPNMTEGSPCLKITAPSSVIKEAVTVVKNKLTPIVSDTFLYPKAGESKALEKNQQSLHTKAKDMGCKLYFTVQKPPDVKVADGLTAAAPQPSAGAGAGAASGAGATSPIPPSPSQTPSSGTDLKVDISGVSVFLKKGDITKETVDVIVNSTNTSLNLATGVSAAILKAAGQSVEAECKALGTIASDAVVLTSGGTLSCQHIAHMAGPNTAADITSSIEKVLDLCEGKTASSLSVPAIGTGRGGIGAKECLKAIVKGLENHLSCTTSSSVKAMYLVIFEQKIFDSCSDYFNKKNMRSSTIRHSHHGTLAADEVKIGGVRIQVKKGDITMESVRGIVNTTSGDMSLRGGVSGAIFRAAGPSVEQECKTHGPLKGNTAAVTSGGNLQCDFIIHMMGPHSAADATSRVQNVLERCEEKTITTVSFPAVGTGGGGLKGQEAINAMLQGMEDHFSQCSPTVLKLIYIVIDRDNILQAFLQGLQQWMAKKQDNDDEEEDSEIEDADENNSGEELSAEEEEEEQDMPDGQNTETMIGQIKVKVFCGDITKETTQAIVNSTNTSLDLNSGVSGAILKAAGQAVVDECKSKGAQPSDGIVLTQAGNLATKHIAHMVGQTKEKDITSSVYKVLKLCEENNIQSVSFPALGTGAGNLGAAQVAHAMIDAVSNFTIDRPKAVNAVHIVIFQPKMLSDFVEALKNLKKITPTALPTSLYTQRLSLSLKALKKAHSFLTKAAQPSAISLAAAVANVTFPVMAVEVYSTSPNDLLQVQKILNDLLSEECCTEDVVSKHLNLLSESDKQAIVALNQSQQVQILVAATDKLSVSGKRDDVLAAVVKIKDLLLGVQERETRESEKKRVKETLRWEVAEGEMWKAFDSNINYTIELAFQRKEKTVVFQDGGETYTVDLKKKTCTDSKGEMRCIKRTLLGDSDTAIIHHPATWTGKTHDIVALSSTSEEYKKIENEFLTSSVNPNPTLVQKYQVVKIERIQCLDQWKRYAVLKQTIDKRHPGQKNQRHLYHGTTKEIAQKINSYGFNRSFCGRNATVHGEGTYFAKEAWYSCCDQYSNPHAGLKYMYRARVLTGSPCKSRGAMKEPDPLDANNMRAGLHDCAVDNLANPFIFVVFCDAGAYPDYLITFKKA</sequence>
<dbReference type="SUPFAM" id="SSF117839">
    <property type="entry name" value="WWE domain"/>
    <property type="match status" value="1"/>
</dbReference>
<keyword evidence="5" id="KW-0539">Nucleus</keyword>
<dbReference type="Pfam" id="PF23222">
    <property type="entry name" value="RRM_PARP14_1"/>
    <property type="match status" value="1"/>
</dbReference>
<dbReference type="Pfam" id="PF01661">
    <property type="entry name" value="Macro"/>
    <property type="match status" value="3"/>
</dbReference>
<dbReference type="GO" id="GO:0010629">
    <property type="term" value="P:negative regulation of gene expression"/>
    <property type="evidence" value="ECO:0007669"/>
    <property type="project" value="TreeGrafter"/>
</dbReference>
<feature type="domain" description="PARP catalytic" evidence="11">
    <location>
        <begin position="1695"/>
        <end position="1897"/>
    </location>
</feature>
<dbReference type="InterPro" id="IPR002589">
    <property type="entry name" value="Macro_dom"/>
</dbReference>
<feature type="domain" description="WWE" evidence="10">
    <location>
        <begin position="1608"/>
        <end position="1682"/>
    </location>
</feature>
<comment type="subcellular location">
    <subcellularLocation>
        <location evidence="1">Nucleus</location>
    </subcellularLocation>
</comment>
<dbReference type="PROSITE" id="PS51154">
    <property type="entry name" value="MACRO"/>
    <property type="match status" value="3"/>
</dbReference>
<evidence type="ECO:0000313" key="14">
    <source>
        <dbReference type="RefSeq" id="XP_031433888.1"/>
    </source>
</evidence>
<gene>
    <name evidence="14" type="primary">parp14rs3</name>
</gene>
<evidence type="ECO:0000256" key="2">
    <source>
        <dbReference type="ARBA" id="ARBA00022676"/>
    </source>
</evidence>
<dbReference type="PANTHER" id="PTHR14453:SF101">
    <property type="entry name" value="POLY [ADP-RIBOSE] POLYMERASE"/>
    <property type="match status" value="1"/>
</dbReference>
<feature type="domain" description="Macro" evidence="12">
    <location>
        <begin position="1073"/>
        <end position="1247"/>
    </location>
</feature>
<dbReference type="Gene3D" id="3.40.220.10">
    <property type="entry name" value="Leucine Aminopeptidase, subunit E, domain 1"/>
    <property type="match status" value="3"/>
</dbReference>
<dbReference type="InterPro" id="IPR057043">
    <property type="entry name" value="PARP14_KH_2"/>
</dbReference>
<evidence type="ECO:0000256" key="6">
    <source>
        <dbReference type="ARBA" id="ARBA00024347"/>
    </source>
</evidence>
<dbReference type="GO" id="GO:0003950">
    <property type="term" value="F:NAD+ poly-ADP-ribosyltransferase activity"/>
    <property type="evidence" value="ECO:0007669"/>
    <property type="project" value="UniProtKB-UniRule"/>
</dbReference>
<evidence type="ECO:0000256" key="1">
    <source>
        <dbReference type="ARBA" id="ARBA00004123"/>
    </source>
</evidence>
<dbReference type="Gene3D" id="3.90.228.10">
    <property type="match status" value="1"/>
</dbReference>
<dbReference type="CTD" id="100148704"/>
<keyword evidence="2 7" id="KW-0328">Glycosyltransferase</keyword>
<dbReference type="Pfam" id="PF23084">
    <property type="entry name" value="KH_PARP14_1"/>
    <property type="match status" value="1"/>
</dbReference>
<feature type="coiled-coil region" evidence="8">
    <location>
        <begin position="520"/>
        <end position="547"/>
    </location>
</feature>
<evidence type="ECO:0000259" key="10">
    <source>
        <dbReference type="PROSITE" id="PS50918"/>
    </source>
</evidence>
<dbReference type="InterPro" id="IPR057044">
    <property type="entry name" value="PARP14_KH_1"/>
</dbReference>
<dbReference type="PANTHER" id="PTHR14453">
    <property type="entry name" value="PARP/ZINC FINGER CCCH TYPE DOMAIN CONTAINING PROTEIN"/>
    <property type="match status" value="1"/>
</dbReference>
<dbReference type="InterPro" id="IPR037197">
    <property type="entry name" value="WWE_dom_sf"/>
</dbReference>
<dbReference type="Pfam" id="PF23248">
    <property type="entry name" value="KH_PARP14_2"/>
    <property type="match status" value="1"/>
</dbReference>